<dbReference type="Proteomes" id="UP001431783">
    <property type="component" value="Unassembled WGS sequence"/>
</dbReference>
<keyword evidence="3" id="KW-1185">Reference proteome</keyword>
<protein>
    <submittedName>
        <fullName evidence="2">Uncharacterized protein</fullName>
    </submittedName>
</protein>
<gene>
    <name evidence="2" type="ORF">WA026_021329</name>
</gene>
<proteinExistence type="predicted"/>
<dbReference type="EMBL" id="JARQZJ010000046">
    <property type="protein sequence ID" value="KAK9878314.1"/>
    <property type="molecule type" value="Genomic_DNA"/>
</dbReference>
<name>A0AAW1U5S2_9CUCU</name>
<feature type="region of interest" description="Disordered" evidence="1">
    <location>
        <begin position="59"/>
        <end position="81"/>
    </location>
</feature>
<feature type="compositionally biased region" description="Polar residues" evidence="1">
    <location>
        <begin position="62"/>
        <end position="77"/>
    </location>
</feature>
<reference evidence="2 3" key="1">
    <citation type="submission" date="2023-03" db="EMBL/GenBank/DDBJ databases">
        <title>Genome insight into feeding habits of ladybird beetles.</title>
        <authorList>
            <person name="Li H.-S."/>
            <person name="Huang Y.-H."/>
            <person name="Pang H."/>
        </authorList>
    </citation>
    <scope>NUCLEOTIDE SEQUENCE [LARGE SCALE GENOMIC DNA]</scope>
    <source>
        <strain evidence="2">SYSU_2023b</strain>
        <tissue evidence="2">Whole body</tissue>
    </source>
</reference>
<evidence type="ECO:0000256" key="1">
    <source>
        <dbReference type="SAM" id="MobiDB-lite"/>
    </source>
</evidence>
<organism evidence="2 3">
    <name type="scientific">Henosepilachna vigintioctopunctata</name>
    <dbReference type="NCBI Taxonomy" id="420089"/>
    <lineage>
        <taxon>Eukaryota</taxon>
        <taxon>Metazoa</taxon>
        <taxon>Ecdysozoa</taxon>
        <taxon>Arthropoda</taxon>
        <taxon>Hexapoda</taxon>
        <taxon>Insecta</taxon>
        <taxon>Pterygota</taxon>
        <taxon>Neoptera</taxon>
        <taxon>Endopterygota</taxon>
        <taxon>Coleoptera</taxon>
        <taxon>Polyphaga</taxon>
        <taxon>Cucujiformia</taxon>
        <taxon>Coccinelloidea</taxon>
        <taxon>Coccinellidae</taxon>
        <taxon>Epilachninae</taxon>
        <taxon>Epilachnini</taxon>
        <taxon>Henosepilachna</taxon>
    </lineage>
</organism>
<sequence>MRRLLHRRYDPVLKLETEVLTDEINQTINSIKTKAWEETFRQTGHNTNKMGEIAKNLKKNNETFSIPPIQSSDGIETTDQEKAEAIAETFEKTHRLTENHSDYRTEKHVHKQTKRILKEKHTELTNT</sequence>
<evidence type="ECO:0000313" key="2">
    <source>
        <dbReference type="EMBL" id="KAK9878314.1"/>
    </source>
</evidence>
<comment type="caution">
    <text evidence="2">The sequence shown here is derived from an EMBL/GenBank/DDBJ whole genome shotgun (WGS) entry which is preliminary data.</text>
</comment>
<dbReference type="AlphaFoldDB" id="A0AAW1U5S2"/>
<evidence type="ECO:0000313" key="3">
    <source>
        <dbReference type="Proteomes" id="UP001431783"/>
    </source>
</evidence>
<accession>A0AAW1U5S2</accession>